<dbReference type="GO" id="GO:0005886">
    <property type="term" value="C:plasma membrane"/>
    <property type="evidence" value="ECO:0007669"/>
    <property type="project" value="TreeGrafter"/>
</dbReference>
<reference evidence="2 3" key="1">
    <citation type="submission" date="2019-12" db="EMBL/GenBank/DDBJ databases">
        <title>Sequence classification of anaerobic respiratory reductive dehalogenases: First we see many, then we see few.</title>
        <authorList>
            <person name="Molenda O."/>
            <person name="Puentes Jacome L.A."/>
            <person name="Cao X."/>
            <person name="Nesbo C.L."/>
            <person name="Tang S."/>
            <person name="Morson N."/>
            <person name="Patron J."/>
            <person name="Lomheim L."/>
            <person name="Wishart D.S."/>
            <person name="Edwards E.A."/>
        </authorList>
    </citation>
    <scope>NUCLEOTIDE SEQUENCE [LARGE SCALE GENOMIC DNA]</scope>
    <source>
        <strain evidence="2 3">12DCA</strain>
    </source>
</reference>
<dbReference type="PANTHER" id="PTHR43255">
    <property type="entry name" value="IRON-SULFUR-BINDING OXIDOREDUCTASE FADF-RELATED-RELATED"/>
    <property type="match status" value="1"/>
</dbReference>
<dbReference type="InterPro" id="IPR004017">
    <property type="entry name" value="Cys_rich_dom"/>
</dbReference>
<proteinExistence type="predicted"/>
<organism evidence="2 3">
    <name type="scientific">Dehalobacter restrictus</name>
    <dbReference type="NCBI Taxonomy" id="55583"/>
    <lineage>
        <taxon>Bacteria</taxon>
        <taxon>Bacillati</taxon>
        <taxon>Bacillota</taxon>
        <taxon>Clostridia</taxon>
        <taxon>Eubacteriales</taxon>
        <taxon>Desulfitobacteriaceae</taxon>
        <taxon>Dehalobacter</taxon>
    </lineage>
</organism>
<dbReference type="AlphaFoldDB" id="A0A857DJ85"/>
<dbReference type="Pfam" id="PF02754">
    <property type="entry name" value="CCG"/>
    <property type="match status" value="1"/>
</dbReference>
<dbReference type="GO" id="GO:0016491">
    <property type="term" value="F:oxidoreductase activity"/>
    <property type="evidence" value="ECO:0007669"/>
    <property type="project" value="UniProtKB-ARBA"/>
</dbReference>
<dbReference type="PANTHER" id="PTHR43255:SF2">
    <property type="entry name" value="HETERODISULFIDE REDUCTASE RELATED PROTEIN"/>
    <property type="match status" value="1"/>
</dbReference>
<protein>
    <submittedName>
        <fullName evidence="2">(Fe-S)-binding protein</fullName>
    </submittedName>
</protein>
<evidence type="ECO:0000313" key="2">
    <source>
        <dbReference type="EMBL" id="QHA00668.1"/>
    </source>
</evidence>
<dbReference type="Proteomes" id="UP000430508">
    <property type="component" value="Chromosome"/>
</dbReference>
<dbReference type="EMBL" id="CP046996">
    <property type="protein sequence ID" value="QHA00668.1"/>
    <property type="molecule type" value="Genomic_DNA"/>
</dbReference>
<dbReference type="InterPro" id="IPR051460">
    <property type="entry name" value="HdrC_iron-sulfur_subunit"/>
</dbReference>
<dbReference type="RefSeq" id="WP_019226306.1">
    <property type="nucleotide sequence ID" value="NZ_CP046996.1"/>
</dbReference>
<name>A0A857DJ85_9FIRM</name>
<accession>A0A857DJ85</accession>
<sequence length="328" mass="37458">MPKKKKLPPVLALIRDNIVEYQNPLALKPKEIASWVKDLKLPQKGEILFYTGSEYQLLPYIDSLVKTLIYVDSSSNLFSWLMGARKIVNKTGINAEKIYASVLAKDKERFYSVNYKAAIILQKLGYDLCYDPRADMYTGALLDELGFWQELKSYAAILSERIRETEAKVVVCTSPHAAEMFKLIYPKLVDFPDIQVKTFIELVWEKRHLLPAVDEKDPVVIHDSCRMARELGISQEIRDVLDAVGVKYIEPLRCREWTTCCGGPSKMLFPEISKTISKRRVVELADTGAKRALISCPYCLSSLESGVDKNHPMIMDDMVEFLFRGFKD</sequence>
<gene>
    <name evidence="2" type="ORF">GQ588_08490</name>
</gene>
<evidence type="ECO:0000313" key="3">
    <source>
        <dbReference type="Proteomes" id="UP000430508"/>
    </source>
</evidence>
<evidence type="ECO:0000259" key="1">
    <source>
        <dbReference type="Pfam" id="PF02754"/>
    </source>
</evidence>
<feature type="domain" description="Cysteine-rich" evidence="1">
    <location>
        <begin position="219"/>
        <end position="303"/>
    </location>
</feature>